<reference evidence="1 2" key="1">
    <citation type="submission" date="2017-07" db="EMBL/GenBank/DDBJ databases">
        <title>Genome Sequence of Antarctobacter heliothermus Strain SMS3 Isolated from a culture of the Diatom Skeletonema marinoi.</title>
        <authorList>
            <person name="Topel M."/>
            <person name="Pinder M.I.M."/>
            <person name="Johansson O.N."/>
            <person name="Kourtchenko O."/>
            <person name="Godhe A."/>
            <person name="Clarke A.K."/>
        </authorList>
    </citation>
    <scope>NUCLEOTIDE SEQUENCE [LARGE SCALE GENOMIC DNA]</scope>
    <source>
        <strain evidence="1 2">SMS3</strain>
    </source>
</reference>
<dbReference type="OrthoDB" id="7869201at2"/>
<name>A0A222DYP1_9RHOB</name>
<sequence>MNPFDMWVNMTRLAVMAAEAQAVISMRMLGMAGIWSVSPRENSMMVNEKAQRFPEAMTAAARAVMRGGDPLAAAIKPLQRQTRANVLRLAKRGPQKVF</sequence>
<evidence type="ECO:0000313" key="2">
    <source>
        <dbReference type="Proteomes" id="UP000203589"/>
    </source>
</evidence>
<accession>A0A222DYP1</accession>
<dbReference type="AlphaFoldDB" id="A0A222DYP1"/>
<dbReference type="KEGG" id="aht:ANTHELSMS3_00309"/>
<gene>
    <name evidence="1" type="ORF">ANTHELSMS3_00309</name>
</gene>
<organism evidence="1 2">
    <name type="scientific">Antarctobacter heliothermus</name>
    <dbReference type="NCBI Taxonomy" id="74033"/>
    <lineage>
        <taxon>Bacteria</taxon>
        <taxon>Pseudomonadati</taxon>
        <taxon>Pseudomonadota</taxon>
        <taxon>Alphaproteobacteria</taxon>
        <taxon>Rhodobacterales</taxon>
        <taxon>Roseobacteraceae</taxon>
        <taxon>Antarctobacter</taxon>
    </lineage>
</organism>
<keyword evidence="2" id="KW-1185">Reference proteome</keyword>
<dbReference type="RefSeq" id="WP_094033343.1">
    <property type="nucleotide sequence ID" value="NZ_CP022540.1"/>
</dbReference>
<protein>
    <submittedName>
        <fullName evidence="1">Antifreeze protein</fullName>
    </submittedName>
</protein>
<evidence type="ECO:0000313" key="1">
    <source>
        <dbReference type="EMBL" id="ASP19033.1"/>
    </source>
</evidence>
<dbReference type="EMBL" id="CP022540">
    <property type="protein sequence ID" value="ASP19033.1"/>
    <property type="molecule type" value="Genomic_DNA"/>
</dbReference>
<dbReference type="Proteomes" id="UP000203589">
    <property type="component" value="Chromosome"/>
</dbReference>
<proteinExistence type="predicted"/>